<dbReference type="Ensembl" id="ENSOTST00005055536.2">
    <property type="protein sequence ID" value="ENSOTSP00005051013.1"/>
    <property type="gene ID" value="ENSOTSG00005075980.1"/>
</dbReference>
<dbReference type="AlphaFoldDB" id="A0A8C8GMY3"/>
<proteinExistence type="predicted"/>
<keyword evidence="2" id="KW-1185">Reference proteome</keyword>
<evidence type="ECO:0000313" key="1">
    <source>
        <dbReference type="Ensembl" id="ENSOTSP00005051013.1"/>
    </source>
</evidence>
<organism evidence="1 2">
    <name type="scientific">Oncorhynchus tshawytscha</name>
    <name type="common">Chinook salmon</name>
    <name type="synonym">Salmo tshawytscha</name>
    <dbReference type="NCBI Taxonomy" id="74940"/>
    <lineage>
        <taxon>Eukaryota</taxon>
        <taxon>Metazoa</taxon>
        <taxon>Chordata</taxon>
        <taxon>Craniata</taxon>
        <taxon>Vertebrata</taxon>
        <taxon>Euteleostomi</taxon>
        <taxon>Actinopterygii</taxon>
        <taxon>Neopterygii</taxon>
        <taxon>Teleostei</taxon>
        <taxon>Protacanthopterygii</taxon>
        <taxon>Salmoniformes</taxon>
        <taxon>Salmonidae</taxon>
        <taxon>Salmoninae</taxon>
        <taxon>Oncorhynchus</taxon>
    </lineage>
</organism>
<accession>A0A8C8GMY3</accession>
<sequence length="125" mass="13936">FTLVYLVNIFLRLSSTALFVKGLVLTIHLKATDINRLQNIFYKVIASSSAPNKTEVIKRNLNMKVGVSGGDIDEQYCFSSVTINCTTLCLSAIYAPNAFDKSFFEDLKVKLCCPFKFLGTSFPFS</sequence>
<evidence type="ECO:0000313" key="2">
    <source>
        <dbReference type="Proteomes" id="UP000694402"/>
    </source>
</evidence>
<reference evidence="1" key="2">
    <citation type="submission" date="2025-09" db="UniProtKB">
        <authorList>
            <consortium name="Ensembl"/>
        </authorList>
    </citation>
    <scope>IDENTIFICATION</scope>
</reference>
<name>A0A8C8GMY3_ONCTS</name>
<dbReference type="GeneTree" id="ENSGT01140000282669"/>
<dbReference type="Proteomes" id="UP000694402">
    <property type="component" value="Unassembled WGS sequence"/>
</dbReference>
<reference evidence="1" key="1">
    <citation type="submission" date="2025-08" db="UniProtKB">
        <authorList>
            <consortium name="Ensembl"/>
        </authorList>
    </citation>
    <scope>IDENTIFICATION</scope>
</reference>
<protein>
    <submittedName>
        <fullName evidence="1">Uncharacterized protein</fullName>
    </submittedName>
</protein>